<dbReference type="Proteomes" id="UP000886998">
    <property type="component" value="Unassembled WGS sequence"/>
</dbReference>
<evidence type="ECO:0000313" key="3">
    <source>
        <dbReference type="Proteomes" id="UP000886998"/>
    </source>
</evidence>
<dbReference type="EMBL" id="BMAV01023765">
    <property type="protein sequence ID" value="GFY79736.1"/>
    <property type="molecule type" value="Genomic_DNA"/>
</dbReference>
<protein>
    <submittedName>
        <fullName evidence="2">Uncharacterized protein</fullName>
    </submittedName>
</protein>
<organism evidence="2 3">
    <name type="scientific">Trichonephila inaurata madagascariensis</name>
    <dbReference type="NCBI Taxonomy" id="2747483"/>
    <lineage>
        <taxon>Eukaryota</taxon>
        <taxon>Metazoa</taxon>
        <taxon>Ecdysozoa</taxon>
        <taxon>Arthropoda</taxon>
        <taxon>Chelicerata</taxon>
        <taxon>Arachnida</taxon>
        <taxon>Araneae</taxon>
        <taxon>Araneomorphae</taxon>
        <taxon>Entelegynae</taxon>
        <taxon>Araneoidea</taxon>
        <taxon>Nephilidae</taxon>
        <taxon>Trichonephila</taxon>
        <taxon>Trichonephila inaurata</taxon>
    </lineage>
</organism>
<feature type="non-terminal residue" evidence="2">
    <location>
        <position position="1"/>
    </location>
</feature>
<keyword evidence="3" id="KW-1185">Reference proteome</keyword>
<sequence length="112" mass="12842">SHAPNSSIKLRDTIFFTIPLRRRFDCNHFHPPPHNRSIPHPEESFSQNSSRLTKGSEAQFSAPPRACVLVLLLRSLKRKKSPTCVTCEKCFQRNFLVVPESMEITYCTLTRG</sequence>
<reference evidence="2" key="1">
    <citation type="submission" date="2020-08" db="EMBL/GenBank/DDBJ databases">
        <title>Multicomponent nature underlies the extraordinary mechanical properties of spider dragline silk.</title>
        <authorList>
            <person name="Kono N."/>
            <person name="Nakamura H."/>
            <person name="Mori M."/>
            <person name="Yoshida Y."/>
            <person name="Ohtoshi R."/>
            <person name="Malay A.D."/>
            <person name="Moran D.A.P."/>
            <person name="Tomita M."/>
            <person name="Numata K."/>
            <person name="Arakawa K."/>
        </authorList>
    </citation>
    <scope>NUCLEOTIDE SEQUENCE</scope>
</reference>
<evidence type="ECO:0000313" key="2">
    <source>
        <dbReference type="EMBL" id="GFY79736.1"/>
    </source>
</evidence>
<dbReference type="AlphaFoldDB" id="A0A8X6YUW2"/>
<comment type="caution">
    <text evidence="2">The sequence shown here is derived from an EMBL/GenBank/DDBJ whole genome shotgun (WGS) entry which is preliminary data.</text>
</comment>
<gene>
    <name evidence="2" type="ORF">TNIN_89031</name>
</gene>
<accession>A0A8X6YUW2</accession>
<evidence type="ECO:0000256" key="1">
    <source>
        <dbReference type="SAM" id="MobiDB-lite"/>
    </source>
</evidence>
<name>A0A8X6YUW2_9ARAC</name>
<proteinExistence type="predicted"/>
<feature type="region of interest" description="Disordered" evidence="1">
    <location>
        <begin position="31"/>
        <end position="60"/>
    </location>
</feature>
<feature type="compositionally biased region" description="Polar residues" evidence="1">
    <location>
        <begin position="44"/>
        <end position="59"/>
    </location>
</feature>